<dbReference type="Proteomes" id="UP001056708">
    <property type="component" value="Chromosome"/>
</dbReference>
<name>A0ABY5ATJ8_9CYAN</name>
<organism evidence="1 2">
    <name type="scientific">Phormidium yuhuli AB48</name>
    <dbReference type="NCBI Taxonomy" id="2940671"/>
    <lineage>
        <taxon>Bacteria</taxon>
        <taxon>Bacillati</taxon>
        <taxon>Cyanobacteriota</taxon>
        <taxon>Cyanophyceae</taxon>
        <taxon>Oscillatoriophycideae</taxon>
        <taxon>Oscillatoriales</taxon>
        <taxon>Oscillatoriaceae</taxon>
        <taxon>Phormidium</taxon>
        <taxon>Phormidium yuhuli</taxon>
    </lineage>
</organism>
<accession>A0ABY5ATJ8</accession>
<gene>
    <name evidence="1" type="ORF">NEA10_05040</name>
</gene>
<dbReference type="RefSeq" id="WP_252664167.1">
    <property type="nucleotide sequence ID" value="NZ_CP098611.1"/>
</dbReference>
<keyword evidence="2" id="KW-1185">Reference proteome</keyword>
<proteinExistence type="predicted"/>
<evidence type="ECO:0000313" key="1">
    <source>
        <dbReference type="EMBL" id="USR92091.1"/>
    </source>
</evidence>
<sequence>MLTPTDLQTQSDPTLNLRYARSEGRHFLDRLQTDPAAPLQQVNPPLRLLGNSAKVAVDEMIICYIQNLFADGLTLQAPPGQH</sequence>
<evidence type="ECO:0000313" key="2">
    <source>
        <dbReference type="Proteomes" id="UP001056708"/>
    </source>
</evidence>
<reference evidence="1" key="1">
    <citation type="submission" date="2022-06" db="EMBL/GenBank/DDBJ databases">
        <title>Genome sequence of Phormidium yuhuli AB48 isolated from an industrial photobioreactor environment.</title>
        <authorList>
            <person name="Qiu Y."/>
            <person name="Noonan A.J.C."/>
            <person name="Dofher K."/>
            <person name="Koch M."/>
            <person name="Kieft B."/>
            <person name="Lin X."/>
            <person name="Ziels R.M."/>
            <person name="Hallam S.J."/>
        </authorList>
    </citation>
    <scope>NUCLEOTIDE SEQUENCE</scope>
    <source>
        <strain evidence="1">AB48</strain>
    </source>
</reference>
<dbReference type="EMBL" id="CP098611">
    <property type="protein sequence ID" value="USR92091.1"/>
    <property type="molecule type" value="Genomic_DNA"/>
</dbReference>
<protein>
    <submittedName>
        <fullName evidence="1">Uncharacterized protein</fullName>
    </submittedName>
</protein>